<dbReference type="PANTHER" id="PTHR33044">
    <property type="entry name" value="BIFUNCTIONAL INHIBITOR/LIPID-TRANSFER PROTEIN/SEED STORAGE 2S ALBUMIN SUPERFAMILY PROTEIN-RELATED"/>
    <property type="match status" value="1"/>
</dbReference>
<evidence type="ECO:0000256" key="4">
    <source>
        <dbReference type="ARBA" id="ARBA00022622"/>
    </source>
</evidence>
<reference evidence="11 12" key="1">
    <citation type="submission" date="2019-01" db="EMBL/GenBank/DDBJ databases">
        <title>Sequencing of cultivated peanut Arachis hypogaea provides insights into genome evolution and oil improvement.</title>
        <authorList>
            <person name="Chen X."/>
        </authorList>
    </citation>
    <scope>NUCLEOTIDE SEQUENCE [LARGE SCALE GENOMIC DNA]</scope>
    <source>
        <strain evidence="12">cv. Fuhuasheng</strain>
        <tissue evidence="11">Leaves</tissue>
    </source>
</reference>
<dbReference type="Gene3D" id="1.10.110.10">
    <property type="entry name" value="Plant lipid-transfer and hydrophobic proteins"/>
    <property type="match status" value="1"/>
</dbReference>
<evidence type="ECO:0000256" key="3">
    <source>
        <dbReference type="ARBA" id="ARBA00022475"/>
    </source>
</evidence>
<sequence length="160" mass="17092">MATQKYCPLVSIFCHIIFLLLISHPPTTLSQDPSSSNPTIAQCTSTLLPLIPCAPFVQGTSKSPVQACCGNLRQLYSQEPHCLCLLLNDTTMSSFPINKTLALQLPALCALQVDISTCPGEQLQVPVPATSPASPMSFRAKNSSNVAGIQSLLFPTFTSL</sequence>
<keyword evidence="12" id="KW-1185">Reference proteome</keyword>
<evidence type="ECO:0000256" key="1">
    <source>
        <dbReference type="ARBA" id="ARBA00004609"/>
    </source>
</evidence>
<dbReference type="Pfam" id="PF14368">
    <property type="entry name" value="LTP_2"/>
    <property type="match status" value="1"/>
</dbReference>
<keyword evidence="6" id="KW-1015">Disulfide bond</keyword>
<evidence type="ECO:0000256" key="8">
    <source>
        <dbReference type="ARBA" id="ARBA00023288"/>
    </source>
</evidence>
<gene>
    <name evidence="11" type="ORF">Ahy_B05g075013</name>
</gene>
<dbReference type="InterPro" id="IPR016140">
    <property type="entry name" value="Bifunc_inhib/LTP/seed_store"/>
</dbReference>
<keyword evidence="4" id="KW-0336">GPI-anchor</keyword>
<dbReference type="SMART" id="SM00499">
    <property type="entry name" value="AAI"/>
    <property type="match status" value="1"/>
</dbReference>
<feature type="domain" description="Bifunctional inhibitor/plant lipid transfer protein/seed storage helical" evidence="10">
    <location>
        <begin position="43"/>
        <end position="118"/>
    </location>
</feature>
<proteinExistence type="inferred from homology"/>
<dbReference type="CDD" id="cd00010">
    <property type="entry name" value="AAI_LTSS"/>
    <property type="match status" value="1"/>
</dbReference>
<dbReference type="STRING" id="3818.A0A444Z0C1"/>
<feature type="chain" id="PRO_5019362859" description="Bifunctional inhibitor/plant lipid transfer protein/seed storage helical domain-containing protein" evidence="9">
    <location>
        <begin position="31"/>
        <end position="160"/>
    </location>
</feature>
<evidence type="ECO:0000256" key="7">
    <source>
        <dbReference type="ARBA" id="ARBA00023180"/>
    </source>
</evidence>
<keyword evidence="5 9" id="KW-0732">Signal</keyword>
<dbReference type="Proteomes" id="UP000289738">
    <property type="component" value="Chromosome B05"/>
</dbReference>
<name>A0A444Z0C1_ARAHY</name>
<dbReference type="SUPFAM" id="SSF47699">
    <property type="entry name" value="Bifunctional inhibitor/lipid-transfer protein/seed storage 2S albumin"/>
    <property type="match status" value="1"/>
</dbReference>
<keyword evidence="8" id="KW-0449">Lipoprotein</keyword>
<evidence type="ECO:0000256" key="5">
    <source>
        <dbReference type="ARBA" id="ARBA00022729"/>
    </source>
</evidence>
<evidence type="ECO:0000256" key="6">
    <source>
        <dbReference type="ARBA" id="ARBA00023157"/>
    </source>
</evidence>
<dbReference type="GO" id="GO:0098552">
    <property type="term" value="C:side of membrane"/>
    <property type="evidence" value="ECO:0007669"/>
    <property type="project" value="UniProtKB-KW"/>
</dbReference>
<evidence type="ECO:0000256" key="9">
    <source>
        <dbReference type="SAM" id="SignalP"/>
    </source>
</evidence>
<dbReference type="EMBL" id="SDMP01000015">
    <property type="protein sequence ID" value="RYR07616.1"/>
    <property type="molecule type" value="Genomic_DNA"/>
</dbReference>
<comment type="similarity">
    <text evidence="2">Belongs to the plant LTP family.</text>
</comment>
<keyword evidence="7" id="KW-0325">Glycoprotein</keyword>
<evidence type="ECO:0000313" key="12">
    <source>
        <dbReference type="Proteomes" id="UP000289738"/>
    </source>
</evidence>
<protein>
    <recommendedName>
        <fullName evidence="10">Bifunctional inhibitor/plant lipid transfer protein/seed storage helical domain-containing protein</fullName>
    </recommendedName>
</protein>
<keyword evidence="4" id="KW-0472">Membrane</keyword>
<organism evidence="11 12">
    <name type="scientific">Arachis hypogaea</name>
    <name type="common">Peanut</name>
    <dbReference type="NCBI Taxonomy" id="3818"/>
    <lineage>
        <taxon>Eukaryota</taxon>
        <taxon>Viridiplantae</taxon>
        <taxon>Streptophyta</taxon>
        <taxon>Embryophyta</taxon>
        <taxon>Tracheophyta</taxon>
        <taxon>Spermatophyta</taxon>
        <taxon>Magnoliopsida</taxon>
        <taxon>eudicotyledons</taxon>
        <taxon>Gunneridae</taxon>
        <taxon>Pentapetalae</taxon>
        <taxon>rosids</taxon>
        <taxon>fabids</taxon>
        <taxon>Fabales</taxon>
        <taxon>Fabaceae</taxon>
        <taxon>Papilionoideae</taxon>
        <taxon>50 kb inversion clade</taxon>
        <taxon>dalbergioids sensu lato</taxon>
        <taxon>Dalbergieae</taxon>
        <taxon>Pterocarpus clade</taxon>
        <taxon>Arachis</taxon>
    </lineage>
</organism>
<comment type="subcellular location">
    <subcellularLocation>
        <location evidence="1">Cell membrane</location>
        <topology evidence="1">Lipid-anchor</topology>
        <topology evidence="1">GPI-anchor</topology>
    </subcellularLocation>
</comment>
<evidence type="ECO:0000313" key="11">
    <source>
        <dbReference type="EMBL" id="RYR07616.1"/>
    </source>
</evidence>
<dbReference type="AlphaFoldDB" id="A0A444Z0C1"/>
<keyword evidence="3" id="KW-1003">Cell membrane</keyword>
<comment type="caution">
    <text evidence="11">The sequence shown here is derived from an EMBL/GenBank/DDBJ whole genome shotgun (WGS) entry which is preliminary data.</text>
</comment>
<dbReference type="GO" id="GO:0005886">
    <property type="term" value="C:plasma membrane"/>
    <property type="evidence" value="ECO:0007669"/>
    <property type="project" value="UniProtKB-SubCell"/>
</dbReference>
<evidence type="ECO:0000256" key="2">
    <source>
        <dbReference type="ARBA" id="ARBA00009748"/>
    </source>
</evidence>
<feature type="signal peptide" evidence="9">
    <location>
        <begin position="1"/>
        <end position="30"/>
    </location>
</feature>
<dbReference type="InterPro" id="IPR043325">
    <property type="entry name" value="LTSS"/>
</dbReference>
<accession>A0A444Z0C1</accession>
<dbReference type="InterPro" id="IPR036312">
    <property type="entry name" value="Bifun_inhib/LTP/seed_sf"/>
</dbReference>
<evidence type="ECO:0000259" key="10">
    <source>
        <dbReference type="SMART" id="SM00499"/>
    </source>
</evidence>